<evidence type="ECO:0000313" key="2">
    <source>
        <dbReference type="EMBL" id="AXV07540.1"/>
    </source>
</evidence>
<reference evidence="2 3" key="1">
    <citation type="submission" date="2018-09" db="EMBL/GenBank/DDBJ databases">
        <title>Complete genome sequence of Euzebya sp. DY32-46 isolated from seawater of Pacific Ocean.</title>
        <authorList>
            <person name="Xu L."/>
            <person name="Wu Y.-H."/>
            <person name="Xu X.-W."/>
        </authorList>
    </citation>
    <scope>NUCLEOTIDE SEQUENCE [LARGE SCALE GENOMIC DNA]</scope>
    <source>
        <strain evidence="2 3">DY32-46</strain>
    </source>
</reference>
<protein>
    <submittedName>
        <fullName evidence="2">Acetyltransferase, GNAT family</fullName>
    </submittedName>
</protein>
<dbReference type="KEGG" id="euz:DVS28_a2861"/>
<dbReference type="RefSeq" id="WP_114592013.1">
    <property type="nucleotide sequence ID" value="NZ_CP031165.1"/>
</dbReference>
<keyword evidence="3" id="KW-1185">Reference proteome</keyword>
<dbReference type="OrthoDB" id="3216107at2"/>
<proteinExistence type="predicted"/>
<accession>A0A346XZ93</accession>
<dbReference type="Proteomes" id="UP000264006">
    <property type="component" value="Chromosome"/>
</dbReference>
<dbReference type="AlphaFoldDB" id="A0A346XZ93"/>
<evidence type="ECO:0000313" key="3">
    <source>
        <dbReference type="Proteomes" id="UP000264006"/>
    </source>
</evidence>
<sequence>MHRTEHDGRWVPRPTPAVSLRAVDPADESFLRALFADVRGRMLGDLPLPPAQAAALVDSQFHAQASDYRRRFPTSDHHIVVADGVDVGRLWVDRRTEEIRLLDIAIVDTHRNRGIGTVLIRGLQDEAKATGRILGHAVDVTNDAGLRFYARLGFQVTGRLGDTHWLMGWRQAASDQASRVNTAS</sequence>
<dbReference type="Gene3D" id="3.40.630.30">
    <property type="match status" value="1"/>
</dbReference>
<dbReference type="EMBL" id="CP031165">
    <property type="protein sequence ID" value="AXV07540.1"/>
    <property type="molecule type" value="Genomic_DNA"/>
</dbReference>
<feature type="domain" description="N-acetyltransferase" evidence="1">
    <location>
        <begin position="18"/>
        <end position="172"/>
    </location>
</feature>
<organism evidence="2 3">
    <name type="scientific">Euzebya pacifica</name>
    <dbReference type="NCBI Taxonomy" id="1608957"/>
    <lineage>
        <taxon>Bacteria</taxon>
        <taxon>Bacillati</taxon>
        <taxon>Actinomycetota</taxon>
        <taxon>Nitriliruptoria</taxon>
        <taxon>Euzebyales</taxon>
    </lineage>
</organism>
<dbReference type="InterPro" id="IPR016181">
    <property type="entry name" value="Acyl_CoA_acyltransferase"/>
</dbReference>
<evidence type="ECO:0000259" key="1">
    <source>
        <dbReference type="PROSITE" id="PS51186"/>
    </source>
</evidence>
<dbReference type="CDD" id="cd04301">
    <property type="entry name" value="NAT_SF"/>
    <property type="match status" value="1"/>
</dbReference>
<dbReference type="SUPFAM" id="SSF55729">
    <property type="entry name" value="Acyl-CoA N-acyltransferases (Nat)"/>
    <property type="match status" value="1"/>
</dbReference>
<dbReference type="Pfam" id="PF13508">
    <property type="entry name" value="Acetyltransf_7"/>
    <property type="match status" value="1"/>
</dbReference>
<gene>
    <name evidence="2" type="ORF">DVS28_a2861</name>
</gene>
<name>A0A346XZ93_9ACTN</name>
<dbReference type="PROSITE" id="PS51186">
    <property type="entry name" value="GNAT"/>
    <property type="match status" value="1"/>
</dbReference>
<dbReference type="GO" id="GO:0016747">
    <property type="term" value="F:acyltransferase activity, transferring groups other than amino-acyl groups"/>
    <property type="evidence" value="ECO:0007669"/>
    <property type="project" value="InterPro"/>
</dbReference>
<dbReference type="InterPro" id="IPR000182">
    <property type="entry name" value="GNAT_dom"/>
</dbReference>
<keyword evidence="2" id="KW-0808">Transferase</keyword>